<dbReference type="EMBL" id="JAPTMU010000015">
    <property type="protein sequence ID" value="KAJ4930894.1"/>
    <property type="molecule type" value="Genomic_DNA"/>
</dbReference>
<feature type="region of interest" description="Disordered" evidence="1">
    <location>
        <begin position="66"/>
        <end position="96"/>
    </location>
</feature>
<feature type="compositionally biased region" description="Polar residues" evidence="1">
    <location>
        <begin position="76"/>
        <end position="93"/>
    </location>
</feature>
<dbReference type="AlphaFoldDB" id="A0AAD6ATV2"/>
<proteinExistence type="predicted"/>
<evidence type="ECO:0000313" key="2">
    <source>
        <dbReference type="EMBL" id="KAJ4930894.1"/>
    </source>
</evidence>
<evidence type="ECO:0000313" key="3">
    <source>
        <dbReference type="Proteomes" id="UP001219934"/>
    </source>
</evidence>
<name>A0AAD6ATV2_9TELE</name>
<comment type="caution">
    <text evidence="2">The sequence shown here is derived from an EMBL/GenBank/DDBJ whole genome shotgun (WGS) entry which is preliminary data.</text>
</comment>
<dbReference type="Proteomes" id="UP001219934">
    <property type="component" value="Unassembled WGS sequence"/>
</dbReference>
<gene>
    <name evidence="2" type="ORF">JOQ06_025197</name>
</gene>
<feature type="compositionally biased region" description="Polar residues" evidence="1">
    <location>
        <begin position="28"/>
        <end position="41"/>
    </location>
</feature>
<reference evidence="2" key="1">
    <citation type="submission" date="2022-11" db="EMBL/GenBank/DDBJ databases">
        <title>Chromosome-level genome of Pogonophryne albipinna.</title>
        <authorList>
            <person name="Jo E."/>
        </authorList>
    </citation>
    <scope>NUCLEOTIDE SEQUENCE</scope>
    <source>
        <strain evidence="2">SGF0006</strain>
        <tissue evidence="2">Muscle</tissue>
    </source>
</reference>
<sequence>MAIPGSEQVDGPGDLRGRGYISPRVGVRQTSVSPRHSGTSTLREDCLRPAQLSAYHWSSADLQEGLSEGVMLQPGASDQPTASPITPTNSGFSKPQVPPEFLLLRLFLTG</sequence>
<protein>
    <submittedName>
        <fullName evidence="2">Uncharacterized protein</fullName>
    </submittedName>
</protein>
<evidence type="ECO:0000256" key="1">
    <source>
        <dbReference type="SAM" id="MobiDB-lite"/>
    </source>
</evidence>
<accession>A0AAD6ATV2</accession>
<keyword evidence="3" id="KW-1185">Reference proteome</keyword>
<organism evidence="2 3">
    <name type="scientific">Pogonophryne albipinna</name>
    <dbReference type="NCBI Taxonomy" id="1090488"/>
    <lineage>
        <taxon>Eukaryota</taxon>
        <taxon>Metazoa</taxon>
        <taxon>Chordata</taxon>
        <taxon>Craniata</taxon>
        <taxon>Vertebrata</taxon>
        <taxon>Euteleostomi</taxon>
        <taxon>Actinopterygii</taxon>
        <taxon>Neopterygii</taxon>
        <taxon>Teleostei</taxon>
        <taxon>Neoteleostei</taxon>
        <taxon>Acanthomorphata</taxon>
        <taxon>Eupercaria</taxon>
        <taxon>Perciformes</taxon>
        <taxon>Notothenioidei</taxon>
        <taxon>Pogonophryne</taxon>
    </lineage>
</organism>
<feature type="region of interest" description="Disordered" evidence="1">
    <location>
        <begin position="1"/>
        <end position="44"/>
    </location>
</feature>